<accession>A0AAP9UEA1</accession>
<sequence length="115" mass="13515">MNFWDKITGNDITKEIKSFEFRVKKLPNDYQVEWEKIKSNIWEESDFSGRNIIPILEGVLSFLEERAADGFSVDVVLGEDMREFCSELALEYNGKSFRDKWRKQLNSNISKKLGK</sequence>
<dbReference type="GeneID" id="92944336"/>
<dbReference type="EMBL" id="CP040626">
    <property type="protein sequence ID" value="QMW91123.1"/>
    <property type="molecule type" value="Genomic_DNA"/>
</dbReference>
<reference evidence="1 2" key="1">
    <citation type="submission" date="2019-05" db="EMBL/GenBank/DDBJ databases">
        <authorList>
            <person name="Schori C."/>
            <person name="Ahrens C."/>
        </authorList>
    </citation>
    <scope>NUCLEOTIDE SEQUENCE [LARGE SCALE GENOMIC DNA]</scope>
    <source>
        <strain evidence="1 2">DSM 10702</strain>
    </source>
</reference>
<dbReference type="InterPro" id="IPR008316">
    <property type="entry name" value="UCP029876"/>
</dbReference>
<evidence type="ECO:0000313" key="1">
    <source>
        <dbReference type="EMBL" id="QMW91123.1"/>
    </source>
</evidence>
<dbReference type="Proteomes" id="UP000515243">
    <property type="component" value="Chromosome 1"/>
</dbReference>
<name>A0AAP9UEA1_CLOBU</name>
<gene>
    <name evidence="1" type="ORF">FF104_09170</name>
</gene>
<proteinExistence type="predicted"/>
<organism evidence="1 2">
    <name type="scientific">Clostridium butyricum</name>
    <dbReference type="NCBI Taxonomy" id="1492"/>
    <lineage>
        <taxon>Bacteria</taxon>
        <taxon>Bacillati</taxon>
        <taxon>Bacillota</taxon>
        <taxon>Clostridia</taxon>
        <taxon>Eubacteriales</taxon>
        <taxon>Clostridiaceae</taxon>
        <taxon>Clostridium</taxon>
    </lineage>
</organism>
<dbReference type="Pfam" id="PF06304">
    <property type="entry name" value="DUF1048"/>
    <property type="match status" value="1"/>
</dbReference>
<protein>
    <submittedName>
        <fullName evidence="1">DUF1048 domain-containing protein</fullName>
    </submittedName>
</protein>
<dbReference type="RefSeq" id="WP_035763575.1">
    <property type="nucleotide sequence ID" value="NZ_AP019716.1"/>
</dbReference>
<dbReference type="Gene3D" id="1.10.1900.10">
    <property type="entry name" value="c-terminal domain of poly(a) binding protein"/>
    <property type="match status" value="1"/>
</dbReference>
<dbReference type="SUPFAM" id="SSF158560">
    <property type="entry name" value="BH3980-like"/>
    <property type="match status" value="1"/>
</dbReference>
<dbReference type="AlphaFoldDB" id="A0AAP9UEA1"/>
<evidence type="ECO:0000313" key="2">
    <source>
        <dbReference type="Proteomes" id="UP000515243"/>
    </source>
</evidence>